<dbReference type="PANTHER" id="PTHR43409">
    <property type="entry name" value="ANAEROBIC MAGNESIUM-PROTOPORPHYRIN IX MONOMETHYL ESTER CYCLASE-RELATED"/>
    <property type="match status" value="1"/>
</dbReference>
<evidence type="ECO:0000256" key="2">
    <source>
        <dbReference type="ARBA" id="ARBA00022691"/>
    </source>
</evidence>
<dbReference type="InterPro" id="IPR013785">
    <property type="entry name" value="Aldolase_TIM"/>
</dbReference>
<feature type="domain" description="Radical SAM core" evidence="6">
    <location>
        <begin position="13"/>
        <end position="250"/>
    </location>
</feature>
<dbReference type="GO" id="GO:0046872">
    <property type="term" value="F:metal ion binding"/>
    <property type="evidence" value="ECO:0007669"/>
    <property type="project" value="UniProtKB-KW"/>
</dbReference>
<dbReference type="InterPro" id="IPR007197">
    <property type="entry name" value="rSAM"/>
</dbReference>
<keyword evidence="4" id="KW-0408">Iron</keyword>
<dbReference type="InterPro" id="IPR051198">
    <property type="entry name" value="BchE-like"/>
</dbReference>
<proteinExistence type="predicted"/>
<evidence type="ECO:0000259" key="6">
    <source>
        <dbReference type="PROSITE" id="PS51918"/>
    </source>
</evidence>
<organism evidence="7">
    <name type="scientific">marine sediment metagenome</name>
    <dbReference type="NCBI Taxonomy" id="412755"/>
    <lineage>
        <taxon>unclassified sequences</taxon>
        <taxon>metagenomes</taxon>
        <taxon>ecological metagenomes</taxon>
    </lineage>
</organism>
<dbReference type="InterPro" id="IPR006638">
    <property type="entry name" value="Elp3/MiaA/NifB-like_rSAM"/>
</dbReference>
<dbReference type="SFLD" id="SFLDG01095">
    <property type="entry name" value="Uncharacterised_Radical_SAM_Su"/>
    <property type="match status" value="1"/>
</dbReference>
<evidence type="ECO:0000256" key="4">
    <source>
        <dbReference type="ARBA" id="ARBA00023004"/>
    </source>
</evidence>
<dbReference type="Pfam" id="PF04055">
    <property type="entry name" value="Radical_SAM"/>
    <property type="match status" value="1"/>
</dbReference>
<keyword evidence="5" id="KW-0411">Iron-sulfur</keyword>
<evidence type="ECO:0000256" key="1">
    <source>
        <dbReference type="ARBA" id="ARBA00001966"/>
    </source>
</evidence>
<dbReference type="SMART" id="SM00729">
    <property type="entry name" value="Elp3"/>
    <property type="match status" value="1"/>
</dbReference>
<dbReference type="PROSITE" id="PS51257">
    <property type="entry name" value="PROKAR_LIPOPROTEIN"/>
    <property type="match status" value="1"/>
</dbReference>
<evidence type="ECO:0000256" key="5">
    <source>
        <dbReference type="ARBA" id="ARBA00023014"/>
    </source>
</evidence>
<dbReference type="SFLD" id="SFLDG01082">
    <property type="entry name" value="B12-binding_domain_containing"/>
    <property type="match status" value="1"/>
</dbReference>
<dbReference type="InterPro" id="IPR058240">
    <property type="entry name" value="rSAM_sf"/>
</dbReference>
<gene>
    <name evidence="7" type="ORF">S01H1_14086</name>
</gene>
<reference evidence="7" key="1">
    <citation type="journal article" date="2014" name="Front. Microbiol.">
        <title>High frequency of phylogenetically diverse reductive dehalogenase-homologous genes in deep subseafloor sedimentary metagenomes.</title>
        <authorList>
            <person name="Kawai M."/>
            <person name="Futagami T."/>
            <person name="Toyoda A."/>
            <person name="Takaki Y."/>
            <person name="Nishi S."/>
            <person name="Hori S."/>
            <person name="Arai W."/>
            <person name="Tsubouchi T."/>
            <person name="Morono Y."/>
            <person name="Uchiyama I."/>
            <person name="Ito T."/>
            <person name="Fujiyama A."/>
            <person name="Inagaki F."/>
            <person name="Takami H."/>
        </authorList>
    </citation>
    <scope>NUCLEOTIDE SEQUENCE</scope>
    <source>
        <strain evidence="7">Expedition CK06-06</strain>
    </source>
</reference>
<comment type="caution">
    <text evidence="7">The sequence shown here is derived from an EMBL/GenBank/DDBJ whole genome shotgun (WGS) entry which is preliminary data.</text>
</comment>
<sequence length="303" mass="34141">MAKSLPPSVIIIRPPVEAYSVLIAVTGGCSWNKCKFCGTYKGLSGITTQDYAIRPLQDVLNEIDAYAEKNYHGYPVFLAGGNPTSAPTEYLVTIIKYVRERLKDVTRISCYCKALDVLRKSDDELKELADAGLDIVYMGLESGSSKVLRIMKKGTNAKAFIKAGKKLLKSGIQLSMYVLLGLGSYELSEEHVKETARVLTEINPTIFRFRTLNISPNTPLWKEWKNGDFKLLKPVDCIKEERDIIANLGDNVTSQVFNDHVSNYCSIQSSNIKEDREMFIRTLDSFINDSRIQKLPRQNRINL</sequence>
<dbReference type="CDD" id="cd01335">
    <property type="entry name" value="Radical_SAM"/>
    <property type="match status" value="1"/>
</dbReference>
<keyword evidence="2" id="KW-0949">S-adenosyl-L-methionine</keyword>
<dbReference type="Gene3D" id="3.20.20.70">
    <property type="entry name" value="Aldolase class I"/>
    <property type="match status" value="1"/>
</dbReference>
<dbReference type="PANTHER" id="PTHR43409:SF4">
    <property type="entry name" value="RADICAL SAM SUPERFAMILY PROTEIN"/>
    <property type="match status" value="1"/>
</dbReference>
<dbReference type="AlphaFoldDB" id="X0SJV3"/>
<keyword evidence="3" id="KW-0479">Metal-binding</keyword>
<dbReference type="GO" id="GO:0003824">
    <property type="term" value="F:catalytic activity"/>
    <property type="evidence" value="ECO:0007669"/>
    <property type="project" value="InterPro"/>
</dbReference>
<comment type="cofactor">
    <cofactor evidence="1">
        <name>[4Fe-4S] cluster</name>
        <dbReference type="ChEBI" id="CHEBI:49883"/>
    </cofactor>
</comment>
<protein>
    <recommendedName>
        <fullName evidence="6">Radical SAM core domain-containing protein</fullName>
    </recommendedName>
</protein>
<dbReference type="PROSITE" id="PS51918">
    <property type="entry name" value="RADICAL_SAM"/>
    <property type="match status" value="1"/>
</dbReference>
<dbReference type="EMBL" id="BARS01007308">
    <property type="protein sequence ID" value="GAF81289.1"/>
    <property type="molecule type" value="Genomic_DNA"/>
</dbReference>
<evidence type="ECO:0000256" key="3">
    <source>
        <dbReference type="ARBA" id="ARBA00022723"/>
    </source>
</evidence>
<name>X0SJV3_9ZZZZ</name>
<evidence type="ECO:0000313" key="7">
    <source>
        <dbReference type="EMBL" id="GAF81289.1"/>
    </source>
</evidence>
<dbReference type="SFLD" id="SFLDS00029">
    <property type="entry name" value="Radical_SAM"/>
    <property type="match status" value="1"/>
</dbReference>
<dbReference type="SUPFAM" id="SSF102114">
    <property type="entry name" value="Radical SAM enzymes"/>
    <property type="match status" value="1"/>
</dbReference>
<dbReference type="GO" id="GO:0051536">
    <property type="term" value="F:iron-sulfur cluster binding"/>
    <property type="evidence" value="ECO:0007669"/>
    <property type="project" value="UniProtKB-KW"/>
</dbReference>
<accession>X0SJV3</accession>